<dbReference type="Pfam" id="PF08869">
    <property type="entry name" value="XisI"/>
    <property type="match status" value="1"/>
</dbReference>
<evidence type="ECO:0000313" key="2">
    <source>
        <dbReference type="Proteomes" id="UP000664034"/>
    </source>
</evidence>
<protein>
    <submittedName>
        <fullName evidence="1">XisI protein</fullName>
    </submittedName>
</protein>
<dbReference type="InterPro" id="IPR035943">
    <property type="entry name" value="XisI-like_sf"/>
</dbReference>
<reference evidence="1" key="1">
    <citation type="submission" date="2021-03" db="EMBL/GenBank/DDBJ databases">
        <title>Fibrella sp. HMF5335 genome sequencing and assembly.</title>
        <authorList>
            <person name="Kang H."/>
            <person name="Kim H."/>
            <person name="Bae S."/>
            <person name="Joh K."/>
        </authorList>
    </citation>
    <scope>NUCLEOTIDE SEQUENCE</scope>
    <source>
        <strain evidence="1">HMF5335</strain>
    </source>
</reference>
<dbReference type="EMBL" id="JAFMYV010000006">
    <property type="protein sequence ID" value="MBO0937677.1"/>
    <property type="molecule type" value="Genomic_DNA"/>
</dbReference>
<name>A0A939GEJ6_9BACT</name>
<keyword evidence="2" id="KW-1185">Reference proteome</keyword>
<dbReference type="SUPFAM" id="SSF143847">
    <property type="entry name" value="XisI-like"/>
    <property type="match status" value="1"/>
</dbReference>
<dbReference type="AlphaFoldDB" id="A0A939GEJ6"/>
<dbReference type="CDD" id="cd16382">
    <property type="entry name" value="XisI-like"/>
    <property type="match status" value="1"/>
</dbReference>
<comment type="caution">
    <text evidence="1">The sequence shown here is derived from an EMBL/GenBank/DDBJ whole genome shotgun (WGS) entry which is preliminary data.</text>
</comment>
<proteinExistence type="predicted"/>
<sequence>MDKLTHYRQLIRSLMTEYAGFKPKCGQIDSELIIDKAENHFQVVRVGWLNKHRIHGASLHLDIIGDKIWIQHDSTDSPIADELVEAGVFKEDIVLAFQPEDIRPYTGFAVR</sequence>
<dbReference type="Proteomes" id="UP000664034">
    <property type="component" value="Unassembled WGS sequence"/>
</dbReference>
<dbReference type="Gene3D" id="3.30.310.110">
    <property type="entry name" value="XisI-like"/>
    <property type="match status" value="1"/>
</dbReference>
<dbReference type="RefSeq" id="WP_207365217.1">
    <property type="nucleotide sequence ID" value="NZ_JAFMYV010000006.1"/>
</dbReference>
<organism evidence="1 2">
    <name type="scientific">Fibrella rubiginis</name>
    <dbReference type="NCBI Taxonomy" id="2817060"/>
    <lineage>
        <taxon>Bacteria</taxon>
        <taxon>Pseudomonadati</taxon>
        <taxon>Bacteroidota</taxon>
        <taxon>Cytophagia</taxon>
        <taxon>Cytophagales</taxon>
        <taxon>Spirosomataceae</taxon>
        <taxon>Fibrella</taxon>
    </lineage>
</organism>
<evidence type="ECO:0000313" key="1">
    <source>
        <dbReference type="EMBL" id="MBO0937677.1"/>
    </source>
</evidence>
<accession>A0A939GEJ6</accession>
<gene>
    <name evidence="1" type="ORF">J2I47_14055</name>
</gene>
<dbReference type="InterPro" id="IPR014968">
    <property type="entry name" value="XisI"/>
</dbReference>